<dbReference type="PROSITE" id="PS00503">
    <property type="entry name" value="PECTINESTERASE_2"/>
    <property type="match status" value="1"/>
</dbReference>
<comment type="catalytic activity">
    <reaction evidence="7 10">
        <text>[(1-&gt;4)-alpha-D-galacturonosyl methyl ester](n) + n H2O = [(1-&gt;4)-alpha-D-galacturonosyl](n) + n methanol + n H(+)</text>
        <dbReference type="Rhea" id="RHEA:22380"/>
        <dbReference type="Rhea" id="RHEA-COMP:14570"/>
        <dbReference type="Rhea" id="RHEA-COMP:14573"/>
        <dbReference type="ChEBI" id="CHEBI:15377"/>
        <dbReference type="ChEBI" id="CHEBI:15378"/>
        <dbReference type="ChEBI" id="CHEBI:17790"/>
        <dbReference type="ChEBI" id="CHEBI:140522"/>
        <dbReference type="ChEBI" id="CHEBI:140523"/>
        <dbReference type="EC" id="3.1.1.11"/>
    </reaction>
</comment>
<evidence type="ECO:0000256" key="3">
    <source>
        <dbReference type="ARBA" id="ARBA00013229"/>
    </source>
</evidence>
<dbReference type="OrthoDB" id="2019149at2759"/>
<dbReference type="GO" id="GO:0030599">
    <property type="term" value="F:pectinesterase activity"/>
    <property type="evidence" value="ECO:0007669"/>
    <property type="project" value="UniProtKB-UniRule"/>
</dbReference>
<dbReference type="FunFam" id="2.160.20.10:FF:000013">
    <property type="entry name" value="Pectinesterase"/>
    <property type="match status" value="1"/>
</dbReference>
<dbReference type="EC" id="3.1.1.11" evidence="3 10"/>
<dbReference type="PANTHER" id="PTHR31321:SF73">
    <property type="entry name" value="PECTINESTERASE 14-RELATED"/>
    <property type="match status" value="1"/>
</dbReference>
<keyword evidence="13" id="KW-1185">Reference proteome</keyword>
<keyword evidence="6" id="KW-0325">Glycoprotein</keyword>
<comment type="caution">
    <text evidence="12">The sequence shown here is derived from an EMBL/GenBank/DDBJ whole genome shotgun (WGS) entry which is preliminary data.</text>
</comment>
<evidence type="ECO:0000256" key="2">
    <source>
        <dbReference type="ARBA" id="ARBA00008891"/>
    </source>
</evidence>
<feature type="domain" description="Pectinesterase catalytic" evidence="11">
    <location>
        <begin position="14"/>
        <end position="300"/>
    </location>
</feature>
<evidence type="ECO:0000256" key="1">
    <source>
        <dbReference type="ARBA" id="ARBA00005184"/>
    </source>
</evidence>
<accession>A0A565BL54</accession>
<dbReference type="Gene3D" id="2.160.20.10">
    <property type="entry name" value="Single-stranded right-handed beta-helix, Pectin lyase-like"/>
    <property type="match status" value="1"/>
</dbReference>
<keyword evidence="4 10" id="KW-0378">Hydrolase</keyword>
<comment type="function">
    <text evidence="8">Acts in the modification of cell walls via demethylesterification of cell wall pectin.</text>
</comment>
<dbReference type="InterPro" id="IPR000070">
    <property type="entry name" value="Pectinesterase_cat"/>
</dbReference>
<keyword evidence="5 10" id="KW-0063">Aspartyl esterase</keyword>
<protein>
    <recommendedName>
        <fullName evidence="3 10">Pectinesterase</fullName>
        <ecNumber evidence="3 10">3.1.1.11</ecNumber>
    </recommendedName>
</protein>
<dbReference type="GO" id="GO:0042545">
    <property type="term" value="P:cell wall modification"/>
    <property type="evidence" value="ECO:0007669"/>
    <property type="project" value="UniProtKB-UniRule"/>
</dbReference>
<evidence type="ECO:0000256" key="10">
    <source>
        <dbReference type="RuleBase" id="RU000589"/>
    </source>
</evidence>
<evidence type="ECO:0000256" key="8">
    <source>
        <dbReference type="ARBA" id="ARBA00057335"/>
    </source>
</evidence>
<dbReference type="EMBL" id="CABITT030000004">
    <property type="protein sequence ID" value="VVB02361.1"/>
    <property type="molecule type" value="Genomic_DNA"/>
</dbReference>
<dbReference type="AlphaFoldDB" id="A0A565BL54"/>
<dbReference type="Proteomes" id="UP000489600">
    <property type="component" value="Unassembled WGS sequence"/>
</dbReference>
<dbReference type="PANTHER" id="PTHR31321">
    <property type="entry name" value="ACYL-COA THIOESTER HYDROLASE YBHC-RELATED"/>
    <property type="match status" value="1"/>
</dbReference>
<comment type="pathway">
    <text evidence="1 10">Glycan metabolism; pectin degradation; 2-dehydro-3-deoxy-D-gluconate from pectin: step 1/5.</text>
</comment>
<gene>
    <name evidence="12" type="ORF">ANE_LOCUS12805</name>
</gene>
<evidence type="ECO:0000313" key="13">
    <source>
        <dbReference type="Proteomes" id="UP000489600"/>
    </source>
</evidence>
<evidence type="ECO:0000256" key="7">
    <source>
        <dbReference type="ARBA" id="ARBA00047928"/>
    </source>
</evidence>
<dbReference type="InterPro" id="IPR011050">
    <property type="entry name" value="Pectin_lyase_fold/virulence"/>
</dbReference>
<evidence type="ECO:0000256" key="6">
    <source>
        <dbReference type="ARBA" id="ARBA00023180"/>
    </source>
</evidence>
<dbReference type="Pfam" id="PF01095">
    <property type="entry name" value="Pectinesterase"/>
    <property type="match status" value="1"/>
</dbReference>
<sequence>MSRFETRGYLVYKVSHNGCGTFATIQEAIEAIPTSNRNKKLILVDSGIYMERVIVHKNKTNILMQGMGYLSTSIEWNNTAASCNGSTFASFSVAILGDKFTAKNISFKNTAPSPNPGAIGGQAVALRIRGDKVAFYGCGFYGHQDTLLDQEGRHFYKECFIEGSIDFIFGNARSLYQDSTISSIAKENTVGCITANGRESQTNRTGFVFLNCKIKGSGKVWLGRAWKPYATVVFSRTYMSRVVSLDGWNDMKDHSRQRTVYYREHRCYGPGANHSERVPYAKQLTDVEAAHFTNISFINGGEWL</sequence>
<dbReference type="SUPFAM" id="SSF51126">
    <property type="entry name" value="Pectin lyase-like"/>
    <property type="match status" value="1"/>
</dbReference>
<organism evidence="12 13">
    <name type="scientific">Arabis nemorensis</name>
    <dbReference type="NCBI Taxonomy" id="586526"/>
    <lineage>
        <taxon>Eukaryota</taxon>
        <taxon>Viridiplantae</taxon>
        <taxon>Streptophyta</taxon>
        <taxon>Embryophyta</taxon>
        <taxon>Tracheophyta</taxon>
        <taxon>Spermatophyta</taxon>
        <taxon>Magnoliopsida</taxon>
        <taxon>eudicotyledons</taxon>
        <taxon>Gunneridae</taxon>
        <taxon>Pentapetalae</taxon>
        <taxon>rosids</taxon>
        <taxon>malvids</taxon>
        <taxon>Brassicales</taxon>
        <taxon>Brassicaceae</taxon>
        <taxon>Arabideae</taxon>
        <taxon>Arabis</taxon>
    </lineage>
</organism>
<dbReference type="InterPro" id="IPR012334">
    <property type="entry name" value="Pectin_lyas_fold"/>
</dbReference>
<name>A0A565BL54_9BRAS</name>
<evidence type="ECO:0000256" key="9">
    <source>
        <dbReference type="PROSITE-ProRule" id="PRU10040"/>
    </source>
</evidence>
<evidence type="ECO:0000256" key="4">
    <source>
        <dbReference type="ARBA" id="ARBA00022801"/>
    </source>
</evidence>
<evidence type="ECO:0000313" key="12">
    <source>
        <dbReference type="EMBL" id="VVB02361.1"/>
    </source>
</evidence>
<dbReference type="GO" id="GO:0045490">
    <property type="term" value="P:pectin catabolic process"/>
    <property type="evidence" value="ECO:0007669"/>
    <property type="project" value="UniProtKB-UniRule"/>
</dbReference>
<evidence type="ECO:0000259" key="11">
    <source>
        <dbReference type="Pfam" id="PF01095"/>
    </source>
</evidence>
<dbReference type="UniPathway" id="UPA00545">
    <property type="reaction ID" value="UER00823"/>
</dbReference>
<feature type="active site" evidence="9">
    <location>
        <position position="166"/>
    </location>
</feature>
<dbReference type="InterPro" id="IPR033131">
    <property type="entry name" value="Pectinesterase_Asp_AS"/>
</dbReference>
<reference evidence="12" key="1">
    <citation type="submission" date="2019-07" db="EMBL/GenBank/DDBJ databases">
        <authorList>
            <person name="Dittberner H."/>
        </authorList>
    </citation>
    <scope>NUCLEOTIDE SEQUENCE [LARGE SCALE GENOMIC DNA]</scope>
</reference>
<evidence type="ECO:0000256" key="5">
    <source>
        <dbReference type="ARBA" id="ARBA00023085"/>
    </source>
</evidence>
<proteinExistence type="inferred from homology"/>
<comment type="similarity">
    <text evidence="2">Belongs to the pectinesterase family.</text>
</comment>